<feature type="region of interest" description="Disordered" evidence="3">
    <location>
        <begin position="1"/>
        <end position="62"/>
    </location>
</feature>
<dbReference type="PANTHER" id="PTHR19368">
    <property type="entry name" value="XLR/SCP3/FAM9"/>
    <property type="match status" value="1"/>
</dbReference>
<keyword evidence="5" id="KW-1185">Reference proteome</keyword>
<dbReference type="Proteomes" id="UP000749559">
    <property type="component" value="Unassembled WGS sequence"/>
</dbReference>
<keyword evidence="2" id="KW-0175">Coiled coil</keyword>
<protein>
    <submittedName>
        <fullName evidence="4">Uncharacterized protein</fullName>
    </submittedName>
</protein>
<dbReference type="InterPro" id="IPR006888">
    <property type="entry name" value="XLR/SYCP3/FAM9_dom"/>
</dbReference>
<comment type="caution">
    <text evidence="4">The sequence shown here is derived from an EMBL/GenBank/DDBJ whole genome shotgun (WGS) entry which is preliminary data.</text>
</comment>
<dbReference type="PANTHER" id="PTHR19368:SF15">
    <property type="entry name" value="XLR_SYCP3_FAM9 DOMAIN-CONTAINING PROTEIN"/>
    <property type="match status" value="1"/>
</dbReference>
<gene>
    <name evidence="4" type="ORF">OFUS_LOCUS13551</name>
</gene>
<dbReference type="Pfam" id="PF04803">
    <property type="entry name" value="Cor1"/>
    <property type="match status" value="1"/>
</dbReference>
<dbReference type="AlphaFoldDB" id="A0A8J1YCS9"/>
<dbReference type="EMBL" id="CAIIXF020000006">
    <property type="protein sequence ID" value="CAH1787932.1"/>
    <property type="molecule type" value="Genomic_DNA"/>
</dbReference>
<accession>A0A8J1YCS9</accession>
<dbReference type="GO" id="GO:0007286">
    <property type="term" value="P:spermatid development"/>
    <property type="evidence" value="ECO:0007669"/>
    <property type="project" value="TreeGrafter"/>
</dbReference>
<dbReference type="GO" id="GO:0051321">
    <property type="term" value="P:meiotic cell cycle"/>
    <property type="evidence" value="ECO:0007669"/>
    <property type="project" value="TreeGrafter"/>
</dbReference>
<evidence type="ECO:0000313" key="5">
    <source>
        <dbReference type="Proteomes" id="UP000749559"/>
    </source>
</evidence>
<reference evidence="4" key="1">
    <citation type="submission" date="2022-03" db="EMBL/GenBank/DDBJ databases">
        <authorList>
            <person name="Martin C."/>
        </authorList>
    </citation>
    <scope>NUCLEOTIDE SEQUENCE</scope>
</reference>
<evidence type="ECO:0000256" key="1">
    <source>
        <dbReference type="ARBA" id="ARBA00010283"/>
    </source>
</evidence>
<proteinExistence type="inferred from homology"/>
<comment type="similarity">
    <text evidence="1">Belongs to the XLR/SYCP3 family.</text>
</comment>
<dbReference type="OrthoDB" id="9621324at2759"/>
<dbReference type="InterPro" id="IPR051443">
    <property type="entry name" value="XLR/SYCP3"/>
</dbReference>
<evidence type="ECO:0000256" key="2">
    <source>
        <dbReference type="SAM" id="Coils"/>
    </source>
</evidence>
<feature type="coiled-coil region" evidence="2">
    <location>
        <begin position="136"/>
        <end position="163"/>
    </location>
</feature>
<name>A0A8J1YCS9_OWEFU</name>
<evidence type="ECO:0000313" key="4">
    <source>
        <dbReference type="EMBL" id="CAH1787932.1"/>
    </source>
</evidence>
<sequence>MPRVPQPKRTAAHQKLAEENEKSGPSVYDMEDEPLITSPVSPSRSNETPIIPKNKKRVYGQDEEGKQDFGSEVQDLLKCFGADISKTVMAKRKRLETFTNASLKASNKKVDEIWKEQHTERNKLNDEYKRQLSSVLAQWDSDLDKSKEQEEKLQNLFRQQQKMFQQARVVQNQRLKTIRQLHEQYMKGVDELGKCHDNQHSNVQQELKKEMALLQKKILMDTQQQEMANVRKSLHSMLF</sequence>
<evidence type="ECO:0000256" key="3">
    <source>
        <dbReference type="SAM" id="MobiDB-lite"/>
    </source>
</evidence>
<feature type="compositionally biased region" description="Polar residues" evidence="3">
    <location>
        <begin position="38"/>
        <end position="48"/>
    </location>
</feature>
<dbReference type="GO" id="GO:0000795">
    <property type="term" value="C:synaptonemal complex"/>
    <property type="evidence" value="ECO:0007669"/>
    <property type="project" value="TreeGrafter"/>
</dbReference>
<organism evidence="4 5">
    <name type="scientific">Owenia fusiformis</name>
    <name type="common">Polychaete worm</name>
    <dbReference type="NCBI Taxonomy" id="6347"/>
    <lineage>
        <taxon>Eukaryota</taxon>
        <taxon>Metazoa</taxon>
        <taxon>Spiralia</taxon>
        <taxon>Lophotrochozoa</taxon>
        <taxon>Annelida</taxon>
        <taxon>Polychaeta</taxon>
        <taxon>Sedentaria</taxon>
        <taxon>Canalipalpata</taxon>
        <taxon>Sabellida</taxon>
        <taxon>Oweniida</taxon>
        <taxon>Oweniidae</taxon>
        <taxon>Owenia</taxon>
    </lineage>
</organism>